<protein>
    <submittedName>
        <fullName evidence="2">Uncharacterized protein</fullName>
    </submittedName>
</protein>
<evidence type="ECO:0000313" key="2">
    <source>
        <dbReference type="EMBL" id="MCL7045325.1"/>
    </source>
</evidence>
<gene>
    <name evidence="2" type="ORF">MKW94_008771</name>
</gene>
<feature type="non-terminal residue" evidence="2">
    <location>
        <position position="1"/>
    </location>
</feature>
<feature type="transmembrane region" description="Helical" evidence="1">
    <location>
        <begin position="6"/>
        <end position="28"/>
    </location>
</feature>
<keyword evidence="3" id="KW-1185">Reference proteome</keyword>
<keyword evidence="1" id="KW-1133">Transmembrane helix</keyword>
<proteinExistence type="predicted"/>
<organism evidence="2 3">
    <name type="scientific">Papaver nudicaule</name>
    <name type="common">Iceland poppy</name>
    <dbReference type="NCBI Taxonomy" id="74823"/>
    <lineage>
        <taxon>Eukaryota</taxon>
        <taxon>Viridiplantae</taxon>
        <taxon>Streptophyta</taxon>
        <taxon>Embryophyta</taxon>
        <taxon>Tracheophyta</taxon>
        <taxon>Spermatophyta</taxon>
        <taxon>Magnoliopsida</taxon>
        <taxon>Ranunculales</taxon>
        <taxon>Papaveraceae</taxon>
        <taxon>Papaveroideae</taxon>
        <taxon>Papaver</taxon>
    </lineage>
</organism>
<dbReference type="AlphaFoldDB" id="A0AA41VQB9"/>
<sequence length="53" mass="5980">TKESSVLNMVLTAIHILFISFIIFIGFWRGDVKNFTEPSDLSSCLEFESPSIV</sequence>
<dbReference type="EMBL" id="JAJJMA010268531">
    <property type="protein sequence ID" value="MCL7045325.1"/>
    <property type="molecule type" value="Genomic_DNA"/>
</dbReference>
<accession>A0AA41VQB9</accession>
<feature type="non-terminal residue" evidence="2">
    <location>
        <position position="53"/>
    </location>
</feature>
<name>A0AA41VQB9_PAPNU</name>
<reference evidence="2" key="1">
    <citation type="submission" date="2022-03" db="EMBL/GenBank/DDBJ databases">
        <title>A functionally conserved STORR gene fusion in Papaver species that diverged 16.8 million years ago.</title>
        <authorList>
            <person name="Catania T."/>
        </authorList>
    </citation>
    <scope>NUCLEOTIDE SEQUENCE</scope>
    <source>
        <strain evidence="2">S-191538</strain>
    </source>
</reference>
<evidence type="ECO:0000313" key="3">
    <source>
        <dbReference type="Proteomes" id="UP001177140"/>
    </source>
</evidence>
<evidence type="ECO:0000256" key="1">
    <source>
        <dbReference type="SAM" id="Phobius"/>
    </source>
</evidence>
<dbReference type="Proteomes" id="UP001177140">
    <property type="component" value="Unassembled WGS sequence"/>
</dbReference>
<keyword evidence="1" id="KW-0472">Membrane</keyword>
<comment type="caution">
    <text evidence="2">The sequence shown here is derived from an EMBL/GenBank/DDBJ whole genome shotgun (WGS) entry which is preliminary data.</text>
</comment>
<keyword evidence="1" id="KW-0812">Transmembrane</keyword>